<dbReference type="SUPFAM" id="SSF47413">
    <property type="entry name" value="lambda repressor-like DNA-binding domains"/>
    <property type="match status" value="1"/>
</dbReference>
<gene>
    <name evidence="2" type="ORF">ACFPPC_17745</name>
</gene>
<dbReference type="InterPro" id="IPR039554">
    <property type="entry name" value="HigA2-like_HTH"/>
</dbReference>
<proteinExistence type="predicted"/>
<evidence type="ECO:0000259" key="1">
    <source>
        <dbReference type="Pfam" id="PF13744"/>
    </source>
</evidence>
<feature type="domain" description="HigA2-like helix-turn-helix" evidence="1">
    <location>
        <begin position="17"/>
        <end position="91"/>
    </location>
</feature>
<name>A0ABW0HD17_9HYPH</name>
<evidence type="ECO:0000313" key="2">
    <source>
        <dbReference type="EMBL" id="MFC5394486.1"/>
    </source>
</evidence>
<dbReference type="Pfam" id="PF13744">
    <property type="entry name" value="HTH_37"/>
    <property type="match status" value="1"/>
</dbReference>
<dbReference type="EMBL" id="JBHSLV010000031">
    <property type="protein sequence ID" value="MFC5394486.1"/>
    <property type="molecule type" value="Genomic_DNA"/>
</dbReference>
<accession>A0ABW0HD17</accession>
<dbReference type="Gene3D" id="1.10.260.40">
    <property type="entry name" value="lambda repressor-like DNA-binding domains"/>
    <property type="match status" value="1"/>
</dbReference>
<comment type="caution">
    <text evidence="2">The sequence shown here is derived from an EMBL/GenBank/DDBJ whole genome shotgun (WGS) entry which is preliminary data.</text>
</comment>
<dbReference type="RefSeq" id="WP_377009820.1">
    <property type="nucleotide sequence ID" value="NZ_JBHSLV010000031.1"/>
</dbReference>
<protein>
    <submittedName>
        <fullName evidence="2">XRE family transcriptional regulator</fullName>
    </submittedName>
</protein>
<sequence>MTDDEHMAIHRGSGCFLTDQGYPNVAEVRVKALLANRVCLILEARGWSHVAAAEATGLDAEVFVNAERGRCGVGDLIEALARLGADIAITVGEAVEGERGVALVRGVEDDD</sequence>
<reference evidence="3" key="1">
    <citation type="journal article" date="2019" name="Int. J. Syst. Evol. Microbiol.">
        <title>The Global Catalogue of Microorganisms (GCM) 10K type strain sequencing project: providing services to taxonomists for standard genome sequencing and annotation.</title>
        <authorList>
            <consortium name="The Broad Institute Genomics Platform"/>
            <consortium name="The Broad Institute Genome Sequencing Center for Infectious Disease"/>
            <person name="Wu L."/>
            <person name="Ma J."/>
        </authorList>
    </citation>
    <scope>NUCLEOTIDE SEQUENCE [LARGE SCALE GENOMIC DNA]</scope>
    <source>
        <strain evidence="3">CGMCC 1.16326</strain>
    </source>
</reference>
<keyword evidence="3" id="KW-1185">Reference proteome</keyword>
<evidence type="ECO:0000313" key="3">
    <source>
        <dbReference type="Proteomes" id="UP001596104"/>
    </source>
</evidence>
<dbReference type="Proteomes" id="UP001596104">
    <property type="component" value="Unassembled WGS sequence"/>
</dbReference>
<dbReference type="InterPro" id="IPR010982">
    <property type="entry name" value="Lambda_DNA-bd_dom_sf"/>
</dbReference>
<organism evidence="2 3">
    <name type="scientific">Bosea vestrisii</name>
    <dbReference type="NCBI Taxonomy" id="151416"/>
    <lineage>
        <taxon>Bacteria</taxon>
        <taxon>Pseudomonadati</taxon>
        <taxon>Pseudomonadota</taxon>
        <taxon>Alphaproteobacteria</taxon>
        <taxon>Hyphomicrobiales</taxon>
        <taxon>Boseaceae</taxon>
        <taxon>Bosea</taxon>
    </lineage>
</organism>